<gene>
    <name evidence="1" type="ORF">BC781_10257</name>
</gene>
<reference evidence="1 2" key="1">
    <citation type="submission" date="2018-03" db="EMBL/GenBank/DDBJ databases">
        <title>Genomic Encyclopedia of Archaeal and Bacterial Type Strains, Phase II (KMG-II): from individual species to whole genera.</title>
        <authorList>
            <person name="Goeker M."/>
        </authorList>
    </citation>
    <scope>NUCLEOTIDE SEQUENCE [LARGE SCALE GENOMIC DNA]</scope>
    <source>
        <strain evidence="1 2">DSM 28229</strain>
    </source>
</reference>
<dbReference type="EMBL" id="QGDO01000002">
    <property type="protein sequence ID" value="PWJ42515.1"/>
    <property type="molecule type" value="Genomic_DNA"/>
</dbReference>
<comment type="caution">
    <text evidence="1">The sequence shown here is derived from an EMBL/GenBank/DDBJ whole genome shotgun (WGS) entry which is preliminary data.</text>
</comment>
<sequence length="52" mass="6326">MKEYGIAKDLNTFFDEKYYFAYNVSRVIYSQIFELYSELIKQLAFDRKSNQP</sequence>
<accession>A0A315ZAA5</accession>
<proteinExistence type="predicted"/>
<keyword evidence="2" id="KW-1185">Reference proteome</keyword>
<evidence type="ECO:0000313" key="2">
    <source>
        <dbReference type="Proteomes" id="UP000245535"/>
    </source>
</evidence>
<organism evidence="1 2">
    <name type="scientific">Sediminitomix flava</name>
    <dbReference type="NCBI Taxonomy" id="379075"/>
    <lineage>
        <taxon>Bacteria</taxon>
        <taxon>Pseudomonadati</taxon>
        <taxon>Bacteroidota</taxon>
        <taxon>Cytophagia</taxon>
        <taxon>Cytophagales</taxon>
        <taxon>Flammeovirgaceae</taxon>
        <taxon>Sediminitomix</taxon>
    </lineage>
</organism>
<name>A0A315ZAA5_SEDFL</name>
<dbReference type="AlphaFoldDB" id="A0A315ZAA5"/>
<evidence type="ECO:0000313" key="1">
    <source>
        <dbReference type="EMBL" id="PWJ42515.1"/>
    </source>
</evidence>
<dbReference type="Proteomes" id="UP000245535">
    <property type="component" value="Unassembled WGS sequence"/>
</dbReference>
<protein>
    <submittedName>
        <fullName evidence="1">Uncharacterized protein</fullName>
    </submittedName>
</protein>